<evidence type="ECO:0000313" key="2">
    <source>
        <dbReference type="Proteomes" id="UP000324091"/>
    </source>
</evidence>
<protein>
    <submittedName>
        <fullName evidence="1">Uncharacterized protein</fullName>
    </submittedName>
</protein>
<sequence>MRRKSPPAHVFFTSPLNPSPLLVARLIWKPIHGPSHVSWRDSTSAAPDVRLTQLEEPPLCDKTRAGPGTCLHCQKYRHLVQRPENWSDLNPGTNLRAIARRKR</sequence>
<reference evidence="1 2" key="1">
    <citation type="submission" date="2019-04" db="EMBL/GenBank/DDBJ databases">
        <title>Chromosome genome assembly for Takifugu flavidus.</title>
        <authorList>
            <person name="Xiao S."/>
        </authorList>
    </citation>
    <scope>NUCLEOTIDE SEQUENCE [LARGE SCALE GENOMIC DNA]</scope>
    <source>
        <strain evidence="1">HTHZ2018</strain>
        <tissue evidence="1">Muscle</tissue>
    </source>
</reference>
<dbReference type="Proteomes" id="UP000324091">
    <property type="component" value="Chromosome 10"/>
</dbReference>
<organism evidence="1 2">
    <name type="scientific">Takifugu flavidus</name>
    <name type="common">sansaifugu</name>
    <dbReference type="NCBI Taxonomy" id="433684"/>
    <lineage>
        <taxon>Eukaryota</taxon>
        <taxon>Metazoa</taxon>
        <taxon>Chordata</taxon>
        <taxon>Craniata</taxon>
        <taxon>Vertebrata</taxon>
        <taxon>Euteleostomi</taxon>
        <taxon>Actinopterygii</taxon>
        <taxon>Neopterygii</taxon>
        <taxon>Teleostei</taxon>
        <taxon>Neoteleostei</taxon>
        <taxon>Acanthomorphata</taxon>
        <taxon>Eupercaria</taxon>
        <taxon>Tetraodontiformes</taxon>
        <taxon>Tetradontoidea</taxon>
        <taxon>Tetraodontidae</taxon>
        <taxon>Takifugu</taxon>
    </lineage>
</organism>
<dbReference type="EMBL" id="RHFK02000002">
    <property type="protein sequence ID" value="TWW80054.1"/>
    <property type="molecule type" value="Genomic_DNA"/>
</dbReference>
<keyword evidence="2" id="KW-1185">Reference proteome</keyword>
<accession>A0A5C6PJX5</accession>
<proteinExistence type="predicted"/>
<gene>
    <name evidence="1" type="ORF">D4764_10G0010840</name>
</gene>
<comment type="caution">
    <text evidence="1">The sequence shown here is derived from an EMBL/GenBank/DDBJ whole genome shotgun (WGS) entry which is preliminary data.</text>
</comment>
<dbReference type="AlphaFoldDB" id="A0A5C6PJX5"/>
<evidence type="ECO:0000313" key="1">
    <source>
        <dbReference type="EMBL" id="TWW80054.1"/>
    </source>
</evidence>
<name>A0A5C6PJX5_9TELE</name>